<evidence type="ECO:0000256" key="11">
    <source>
        <dbReference type="RuleBase" id="RU004253"/>
    </source>
</evidence>
<evidence type="ECO:0000256" key="4">
    <source>
        <dbReference type="ARBA" id="ARBA00022842"/>
    </source>
</evidence>
<dbReference type="InterPro" id="IPR022998">
    <property type="entry name" value="ThiamineP_synth_TenI"/>
</dbReference>
<feature type="binding site" evidence="9">
    <location>
        <position position="173"/>
    </location>
    <ligand>
        <name>2-[(2R,5Z)-2-carboxy-4-methylthiazol-5(2H)-ylidene]ethyl phosphate</name>
        <dbReference type="ChEBI" id="CHEBI:62899"/>
    </ligand>
</feature>
<keyword evidence="2 9" id="KW-0808">Transferase</keyword>
<feature type="binding site" evidence="9">
    <location>
        <position position="146"/>
    </location>
    <ligand>
        <name>4-amino-2-methyl-5-(diphosphooxymethyl)pyrimidine</name>
        <dbReference type="ChEBI" id="CHEBI:57841"/>
    </ligand>
</feature>
<dbReference type="RefSeq" id="WP_027895729.1">
    <property type="nucleotide sequence ID" value="NZ_AP031433.1"/>
</dbReference>
<comment type="catalytic activity">
    <reaction evidence="7 9 10">
        <text>2-(2-carboxy-4-methylthiazol-5-yl)ethyl phosphate + 4-amino-2-methyl-5-(diphosphooxymethyl)pyrimidine + 2 H(+) = thiamine phosphate + CO2 + diphosphate</text>
        <dbReference type="Rhea" id="RHEA:47848"/>
        <dbReference type="ChEBI" id="CHEBI:15378"/>
        <dbReference type="ChEBI" id="CHEBI:16526"/>
        <dbReference type="ChEBI" id="CHEBI:33019"/>
        <dbReference type="ChEBI" id="CHEBI:37575"/>
        <dbReference type="ChEBI" id="CHEBI:57841"/>
        <dbReference type="ChEBI" id="CHEBI:62890"/>
        <dbReference type="EC" id="2.5.1.3"/>
    </reaction>
</comment>
<dbReference type="PANTHER" id="PTHR20857">
    <property type="entry name" value="THIAMINE-PHOSPHATE PYROPHOSPHORYLASE"/>
    <property type="match status" value="1"/>
</dbReference>
<dbReference type="HAMAP" id="MF_00097">
    <property type="entry name" value="TMP_synthase"/>
    <property type="match status" value="1"/>
</dbReference>
<sequence>MTKEEHVKHLLEDPVYAIMGNEELCLGRSNMDVAKELIAAGVTIIQYREKHKKWRAKYEEAKAIAQLCHDHNVTFIMNDSTDLAIACGADGIHVGQDDAPAQIVRQLAGPDVFIGVSTNTIDEMKQALADGADYVGFGPMFPTQSKKDADEVVTPEAKAYALHYELPVVTIGGVSLENIRSLYDEGFRSFAMISAIVGQKDIKGAVEKIRQTLGR</sequence>
<evidence type="ECO:0000259" key="12">
    <source>
        <dbReference type="Pfam" id="PF02581"/>
    </source>
</evidence>
<comment type="function">
    <text evidence="9">Condenses 4-methyl-5-(beta-hydroxyethyl)thiazole monophosphate (THZ-P) and 2-methyl-4-amino-5-hydroxymethyl pyrimidine pyrophosphate (HMP-PP) to form thiamine monophosphate (TMP).</text>
</comment>
<dbReference type="Proteomes" id="UP000238358">
    <property type="component" value="Chromosome"/>
</dbReference>
<dbReference type="SUPFAM" id="SSF51391">
    <property type="entry name" value="Thiamin phosphate synthase"/>
    <property type="match status" value="1"/>
</dbReference>
<dbReference type="InterPro" id="IPR034291">
    <property type="entry name" value="TMP_synthase"/>
</dbReference>
<evidence type="ECO:0000256" key="10">
    <source>
        <dbReference type="RuleBase" id="RU003826"/>
    </source>
</evidence>
<feature type="binding site" evidence="9">
    <location>
        <begin position="143"/>
        <end position="145"/>
    </location>
    <ligand>
        <name>2-[(2R,5Z)-2-carboxy-4-methylthiazol-5(2H)-ylidene]ethyl phosphate</name>
        <dbReference type="ChEBI" id="CHEBI:62899"/>
    </ligand>
</feature>
<protein>
    <recommendedName>
        <fullName evidence="9">Thiamine-phosphate synthase</fullName>
        <shortName evidence="9">TP synthase</shortName>
        <shortName evidence="9">TPS</shortName>
        <ecNumber evidence="9">2.5.1.3</ecNumber>
    </recommendedName>
    <alternativeName>
        <fullName evidence="9">Thiamine-phosphate pyrophosphorylase</fullName>
        <shortName evidence="9">TMP pyrophosphorylase</shortName>
        <shortName evidence="9">TMP-PPase</shortName>
    </alternativeName>
</protein>
<dbReference type="UniPathway" id="UPA00060">
    <property type="reaction ID" value="UER00141"/>
</dbReference>
<evidence type="ECO:0000313" key="15">
    <source>
        <dbReference type="Proteomes" id="UP000238358"/>
    </source>
</evidence>
<evidence type="ECO:0000256" key="6">
    <source>
        <dbReference type="ARBA" id="ARBA00047334"/>
    </source>
</evidence>
<accession>A0A269TG97</accession>
<gene>
    <name evidence="9 14" type="primary">thiE</name>
    <name evidence="13" type="ORF">C6Y28_08945</name>
    <name evidence="14" type="ORF">HG933_11410</name>
</gene>
<dbReference type="GO" id="GO:0009229">
    <property type="term" value="P:thiamine diphosphate biosynthetic process"/>
    <property type="evidence" value="ECO:0007669"/>
    <property type="project" value="UniProtKB-UniRule"/>
</dbReference>
<evidence type="ECO:0000256" key="3">
    <source>
        <dbReference type="ARBA" id="ARBA00022723"/>
    </source>
</evidence>
<keyword evidence="3 9" id="KW-0479">Metal-binding</keyword>
<feature type="binding site" evidence="9">
    <location>
        <position position="117"/>
    </location>
    <ligand>
        <name>4-amino-2-methyl-5-(diphosphooxymethyl)pyrimidine</name>
        <dbReference type="ChEBI" id="CHEBI:57841"/>
    </ligand>
</feature>
<keyword evidence="4 9" id="KW-0460">Magnesium</keyword>
<evidence type="ECO:0000256" key="1">
    <source>
        <dbReference type="ARBA" id="ARBA00005165"/>
    </source>
</evidence>
<evidence type="ECO:0000256" key="8">
    <source>
        <dbReference type="ARBA" id="ARBA00047883"/>
    </source>
</evidence>
<evidence type="ECO:0000256" key="2">
    <source>
        <dbReference type="ARBA" id="ARBA00022679"/>
    </source>
</evidence>
<reference evidence="13 15" key="1">
    <citation type="journal article" date="2018" name="Genome Announc.">
        <title>Complete genomes of two Megasphaera elsdenii strains, NCIMB 702410 and ATCC 25940.</title>
        <authorList>
            <person name="Hatmaker E.A."/>
            <person name="O'Dell K."/>
            <person name="Riley L.A."/>
            <person name="Klingeman D.M."/>
            <person name="Guss A.M."/>
        </authorList>
    </citation>
    <scope>NUCLEOTIDE SEQUENCE [LARGE SCALE GENOMIC DNA]</scope>
    <source>
        <strain evidence="13 15">NCIMB702410</strain>
    </source>
</reference>
<dbReference type="AlphaFoldDB" id="A0A269TG97"/>
<feature type="binding site" evidence="9">
    <location>
        <position position="79"/>
    </location>
    <ligand>
        <name>Mg(2+)</name>
        <dbReference type="ChEBI" id="CHEBI:18420"/>
    </ligand>
</feature>
<feature type="binding site" evidence="9">
    <location>
        <position position="78"/>
    </location>
    <ligand>
        <name>4-amino-2-methyl-5-(diphosphooxymethyl)pyrimidine</name>
        <dbReference type="ChEBI" id="CHEBI:57841"/>
    </ligand>
</feature>
<feature type="binding site" evidence="9">
    <location>
        <begin position="193"/>
        <end position="194"/>
    </location>
    <ligand>
        <name>2-[(2R,5Z)-2-carboxy-4-methylthiazol-5(2H)-ylidene]ethyl phosphate</name>
        <dbReference type="ChEBI" id="CHEBI:62899"/>
    </ligand>
</feature>
<dbReference type="GO" id="GO:0000287">
    <property type="term" value="F:magnesium ion binding"/>
    <property type="evidence" value="ECO:0007669"/>
    <property type="project" value="UniProtKB-UniRule"/>
</dbReference>
<organism evidence="14 16">
    <name type="scientific">Megasphaera elsdenii</name>
    <dbReference type="NCBI Taxonomy" id="907"/>
    <lineage>
        <taxon>Bacteria</taxon>
        <taxon>Bacillati</taxon>
        <taxon>Bacillota</taxon>
        <taxon>Negativicutes</taxon>
        <taxon>Veillonellales</taxon>
        <taxon>Veillonellaceae</taxon>
        <taxon>Megasphaera</taxon>
    </lineage>
</organism>
<evidence type="ECO:0000313" key="14">
    <source>
        <dbReference type="EMBL" id="NMK39959.1"/>
    </source>
</evidence>
<comment type="pathway">
    <text evidence="1 9 11">Cofactor biosynthesis; thiamine diphosphate biosynthesis; thiamine phosphate from 4-amino-2-methyl-5-diphosphomethylpyrimidine and 4-methyl-5-(2-phosphoethyl)-thiazole: step 1/1.</text>
</comment>
<dbReference type="OrthoDB" id="9812206at2"/>
<evidence type="ECO:0000256" key="9">
    <source>
        <dbReference type="HAMAP-Rule" id="MF_00097"/>
    </source>
</evidence>
<dbReference type="EMBL" id="CP027569">
    <property type="protein sequence ID" value="AVO27729.1"/>
    <property type="molecule type" value="Genomic_DNA"/>
</dbReference>
<dbReference type="InterPro" id="IPR013785">
    <property type="entry name" value="Aldolase_TIM"/>
</dbReference>
<dbReference type="Proteomes" id="UP000536773">
    <property type="component" value="Unassembled WGS sequence"/>
</dbReference>
<dbReference type="GO" id="GO:0005737">
    <property type="term" value="C:cytoplasm"/>
    <property type="evidence" value="ECO:0007669"/>
    <property type="project" value="TreeGrafter"/>
</dbReference>
<name>A0A269TG97_MEGEL</name>
<evidence type="ECO:0000256" key="5">
    <source>
        <dbReference type="ARBA" id="ARBA00022977"/>
    </source>
</evidence>
<feature type="binding site" evidence="9">
    <location>
        <begin position="46"/>
        <end position="50"/>
    </location>
    <ligand>
        <name>4-amino-2-methyl-5-(diphosphooxymethyl)pyrimidine</name>
        <dbReference type="ChEBI" id="CHEBI:57841"/>
    </ligand>
</feature>
<feature type="binding site" evidence="9">
    <location>
        <position position="98"/>
    </location>
    <ligand>
        <name>Mg(2+)</name>
        <dbReference type="ChEBI" id="CHEBI:18420"/>
    </ligand>
</feature>
<dbReference type="Pfam" id="PF02581">
    <property type="entry name" value="TMP-TENI"/>
    <property type="match status" value="1"/>
</dbReference>
<evidence type="ECO:0000313" key="16">
    <source>
        <dbReference type="Proteomes" id="UP000536773"/>
    </source>
</evidence>
<dbReference type="FunFam" id="3.20.20.70:FF:000096">
    <property type="entry name" value="Thiamine-phosphate synthase"/>
    <property type="match status" value="1"/>
</dbReference>
<comment type="cofactor">
    <cofactor evidence="9">
        <name>Mg(2+)</name>
        <dbReference type="ChEBI" id="CHEBI:18420"/>
    </cofactor>
    <text evidence="9">Binds 1 Mg(2+) ion per subunit.</text>
</comment>
<evidence type="ECO:0000313" key="13">
    <source>
        <dbReference type="EMBL" id="AVO27729.1"/>
    </source>
</evidence>
<dbReference type="NCBIfam" id="TIGR00693">
    <property type="entry name" value="thiE"/>
    <property type="match status" value="1"/>
</dbReference>
<reference evidence="14 16" key="2">
    <citation type="submission" date="2020-04" db="EMBL/GenBank/DDBJ databases">
        <authorList>
            <person name="Hitch T.C.A."/>
            <person name="Wylensek D."/>
            <person name="Clavel T."/>
        </authorList>
    </citation>
    <scope>NUCLEOTIDE SEQUENCE [LARGE SCALE GENOMIC DNA]</scope>
    <source>
        <strain evidence="14 16">WCA-386-APC-2A</strain>
    </source>
</reference>
<dbReference type="CDD" id="cd00564">
    <property type="entry name" value="TMP_TenI"/>
    <property type="match status" value="1"/>
</dbReference>
<dbReference type="GO" id="GO:0004789">
    <property type="term" value="F:thiamine-phosphate diphosphorylase activity"/>
    <property type="evidence" value="ECO:0007669"/>
    <property type="project" value="UniProtKB-UniRule"/>
</dbReference>
<dbReference type="InterPro" id="IPR036206">
    <property type="entry name" value="ThiamineP_synth_sf"/>
</dbReference>
<dbReference type="EMBL" id="JABBJH010000027">
    <property type="protein sequence ID" value="NMK39959.1"/>
    <property type="molecule type" value="Genomic_DNA"/>
</dbReference>
<evidence type="ECO:0000256" key="7">
    <source>
        <dbReference type="ARBA" id="ARBA00047851"/>
    </source>
</evidence>
<proteinExistence type="inferred from homology"/>
<comment type="similarity">
    <text evidence="9 10">Belongs to the thiamine-phosphate synthase family.</text>
</comment>
<dbReference type="EC" id="2.5.1.3" evidence="9"/>
<comment type="catalytic activity">
    <reaction evidence="8 9 10">
        <text>2-[(2R,5Z)-2-carboxy-4-methylthiazol-5(2H)-ylidene]ethyl phosphate + 4-amino-2-methyl-5-(diphosphooxymethyl)pyrimidine + 2 H(+) = thiamine phosphate + CO2 + diphosphate</text>
        <dbReference type="Rhea" id="RHEA:47844"/>
        <dbReference type="ChEBI" id="CHEBI:15378"/>
        <dbReference type="ChEBI" id="CHEBI:16526"/>
        <dbReference type="ChEBI" id="CHEBI:33019"/>
        <dbReference type="ChEBI" id="CHEBI:37575"/>
        <dbReference type="ChEBI" id="CHEBI:57841"/>
        <dbReference type="ChEBI" id="CHEBI:62899"/>
        <dbReference type="EC" id="2.5.1.3"/>
    </reaction>
</comment>
<feature type="domain" description="Thiamine phosphate synthase/TenI" evidence="12">
    <location>
        <begin position="16"/>
        <end position="196"/>
    </location>
</feature>
<comment type="catalytic activity">
    <reaction evidence="6 9 10">
        <text>4-methyl-5-(2-phosphooxyethyl)-thiazole + 4-amino-2-methyl-5-(diphosphooxymethyl)pyrimidine + H(+) = thiamine phosphate + diphosphate</text>
        <dbReference type="Rhea" id="RHEA:22328"/>
        <dbReference type="ChEBI" id="CHEBI:15378"/>
        <dbReference type="ChEBI" id="CHEBI:33019"/>
        <dbReference type="ChEBI" id="CHEBI:37575"/>
        <dbReference type="ChEBI" id="CHEBI:57841"/>
        <dbReference type="ChEBI" id="CHEBI:58296"/>
        <dbReference type="EC" id="2.5.1.3"/>
    </reaction>
</comment>
<dbReference type="Gene3D" id="3.20.20.70">
    <property type="entry name" value="Aldolase class I"/>
    <property type="match status" value="1"/>
</dbReference>
<dbReference type="GO" id="GO:0009228">
    <property type="term" value="P:thiamine biosynthetic process"/>
    <property type="evidence" value="ECO:0007669"/>
    <property type="project" value="UniProtKB-KW"/>
</dbReference>
<dbReference type="PANTHER" id="PTHR20857:SF15">
    <property type="entry name" value="THIAMINE-PHOSPHATE SYNTHASE"/>
    <property type="match status" value="1"/>
</dbReference>
<keyword evidence="5 9" id="KW-0784">Thiamine biosynthesis</keyword>